<dbReference type="SMART" id="SM00641">
    <property type="entry name" value="Glyco_25"/>
    <property type="match status" value="1"/>
</dbReference>
<keyword evidence="6" id="KW-1185">Reference proteome</keyword>
<keyword evidence="4" id="KW-1133">Transmembrane helix</keyword>
<dbReference type="RefSeq" id="WP_119035050.1">
    <property type="nucleotide sequence ID" value="NZ_QXDC01000002.1"/>
</dbReference>
<evidence type="ECO:0000313" key="6">
    <source>
        <dbReference type="Proteomes" id="UP000266568"/>
    </source>
</evidence>
<dbReference type="AlphaFoldDB" id="A0A397PBV0"/>
<keyword evidence="4" id="KW-0812">Transmembrane</keyword>
<evidence type="ECO:0000313" key="5">
    <source>
        <dbReference type="EMBL" id="RIA47030.1"/>
    </source>
</evidence>
<dbReference type="EMBL" id="QXDC01000002">
    <property type="protein sequence ID" value="RIA47030.1"/>
    <property type="molecule type" value="Genomic_DNA"/>
</dbReference>
<evidence type="ECO:0000256" key="4">
    <source>
        <dbReference type="SAM" id="Phobius"/>
    </source>
</evidence>
<accession>A0A397PBV0</accession>
<dbReference type="InterPro" id="IPR017853">
    <property type="entry name" value="GH"/>
</dbReference>
<comment type="similarity">
    <text evidence="1">Belongs to the glycosyl hydrolase 25 family.</text>
</comment>
<dbReference type="Proteomes" id="UP000266568">
    <property type="component" value="Unassembled WGS sequence"/>
</dbReference>
<dbReference type="InterPro" id="IPR002053">
    <property type="entry name" value="Glyco_hydro_25"/>
</dbReference>
<dbReference type="Pfam" id="PF01183">
    <property type="entry name" value="Glyco_hydro_25"/>
    <property type="match status" value="1"/>
</dbReference>
<dbReference type="Gene3D" id="3.20.20.80">
    <property type="entry name" value="Glycosidases"/>
    <property type="match status" value="1"/>
</dbReference>
<keyword evidence="3" id="KW-0326">Glycosidase</keyword>
<dbReference type="PANTHER" id="PTHR34135:SF2">
    <property type="entry name" value="LYSOZYME"/>
    <property type="match status" value="1"/>
</dbReference>
<dbReference type="OrthoDB" id="9798192at2"/>
<dbReference type="PROSITE" id="PS51904">
    <property type="entry name" value="GLYCOSYL_HYDROL_F25_2"/>
    <property type="match status" value="1"/>
</dbReference>
<evidence type="ECO:0000256" key="3">
    <source>
        <dbReference type="ARBA" id="ARBA00023295"/>
    </source>
</evidence>
<dbReference type="SUPFAM" id="SSF51445">
    <property type="entry name" value="(Trans)glycosidases"/>
    <property type="match status" value="1"/>
</dbReference>
<keyword evidence="4" id="KW-0472">Membrane</keyword>
<name>A0A397PBV0_9SPHN</name>
<sequence>MRVLKSRVGVIGMVVIVLAIGAAALWTKAIHWRPNPATYPIQGLHVSAAQGEIAWNTVAARDADFAYVRATDGAVRDPRFAANWRGAAAAGLRRGAIHRWSFCTPARAQANAFVTTVPRSADALPAVLDIAFTDECATRPDRATAIAAFETFLRIAETHTGEPMLLKISKAVAKAYQPARSFARPIWSARNFFAPDYATRPWRVWQASDIRRVEGVEGPVAWDVVAP</sequence>
<comment type="caution">
    <text evidence="5">The sequence shown here is derived from an EMBL/GenBank/DDBJ whole genome shotgun (WGS) entry which is preliminary data.</text>
</comment>
<dbReference type="GO" id="GO:0016998">
    <property type="term" value="P:cell wall macromolecule catabolic process"/>
    <property type="evidence" value="ECO:0007669"/>
    <property type="project" value="InterPro"/>
</dbReference>
<protein>
    <submittedName>
        <fullName evidence="5">Lysozyme</fullName>
    </submittedName>
</protein>
<feature type="transmembrane region" description="Helical" evidence="4">
    <location>
        <begin position="7"/>
        <end position="26"/>
    </location>
</feature>
<dbReference type="GO" id="GO:0016052">
    <property type="term" value="P:carbohydrate catabolic process"/>
    <property type="evidence" value="ECO:0007669"/>
    <property type="project" value="TreeGrafter"/>
</dbReference>
<dbReference type="GO" id="GO:0009253">
    <property type="term" value="P:peptidoglycan catabolic process"/>
    <property type="evidence" value="ECO:0007669"/>
    <property type="project" value="InterPro"/>
</dbReference>
<gene>
    <name evidence="5" type="ORF">DFR49_1595</name>
</gene>
<organism evidence="5 6">
    <name type="scientific">Hephaestia caeni</name>
    <dbReference type="NCBI Taxonomy" id="645617"/>
    <lineage>
        <taxon>Bacteria</taxon>
        <taxon>Pseudomonadati</taxon>
        <taxon>Pseudomonadota</taxon>
        <taxon>Alphaproteobacteria</taxon>
        <taxon>Sphingomonadales</taxon>
        <taxon>Sphingomonadaceae</taxon>
        <taxon>Hephaestia</taxon>
    </lineage>
</organism>
<keyword evidence="2" id="KW-0378">Hydrolase</keyword>
<evidence type="ECO:0000256" key="1">
    <source>
        <dbReference type="ARBA" id="ARBA00010646"/>
    </source>
</evidence>
<reference evidence="5 6" key="1">
    <citation type="submission" date="2018-08" db="EMBL/GenBank/DDBJ databases">
        <title>Genomic Encyclopedia of Type Strains, Phase IV (KMG-IV): sequencing the most valuable type-strain genomes for metagenomic binning, comparative biology and taxonomic classification.</title>
        <authorList>
            <person name="Goeker M."/>
        </authorList>
    </citation>
    <scope>NUCLEOTIDE SEQUENCE [LARGE SCALE GENOMIC DNA]</scope>
    <source>
        <strain evidence="5 6">DSM 25527</strain>
    </source>
</reference>
<dbReference type="PANTHER" id="PTHR34135">
    <property type="entry name" value="LYSOZYME"/>
    <property type="match status" value="1"/>
</dbReference>
<dbReference type="InterPro" id="IPR018077">
    <property type="entry name" value="Glyco_hydro_fam25_subgr"/>
</dbReference>
<dbReference type="GO" id="GO:0003796">
    <property type="term" value="F:lysozyme activity"/>
    <property type="evidence" value="ECO:0007669"/>
    <property type="project" value="InterPro"/>
</dbReference>
<proteinExistence type="inferred from homology"/>
<evidence type="ECO:0000256" key="2">
    <source>
        <dbReference type="ARBA" id="ARBA00022801"/>
    </source>
</evidence>